<feature type="transmembrane region" description="Helical" evidence="8">
    <location>
        <begin position="123"/>
        <end position="140"/>
    </location>
</feature>
<evidence type="ECO:0000256" key="5">
    <source>
        <dbReference type="ARBA" id="ARBA00022692"/>
    </source>
</evidence>
<dbReference type="PANTHER" id="PTHR30574">
    <property type="entry name" value="INNER MEMBRANE PROTEIN YEDE"/>
    <property type="match status" value="1"/>
</dbReference>
<keyword evidence="5 8" id="KW-0812">Transmembrane</keyword>
<keyword evidence="3" id="KW-1003">Cell membrane</keyword>
<keyword evidence="2" id="KW-0813">Transport</keyword>
<evidence type="ECO:0000256" key="7">
    <source>
        <dbReference type="ARBA" id="ARBA00023136"/>
    </source>
</evidence>
<comment type="subcellular location">
    <subcellularLocation>
        <location evidence="1">Cell inner membrane</location>
        <topology evidence="1">Multi-pass membrane protein</topology>
    </subcellularLocation>
</comment>
<feature type="transmembrane region" description="Helical" evidence="8">
    <location>
        <begin position="93"/>
        <end position="111"/>
    </location>
</feature>
<evidence type="ECO:0000256" key="4">
    <source>
        <dbReference type="ARBA" id="ARBA00022519"/>
    </source>
</evidence>
<feature type="transmembrane region" description="Helical" evidence="8">
    <location>
        <begin position="299"/>
        <end position="320"/>
    </location>
</feature>
<keyword evidence="6 8" id="KW-1133">Transmembrane helix</keyword>
<organism evidence="9">
    <name type="scientific">hydrothermal vent metagenome</name>
    <dbReference type="NCBI Taxonomy" id="652676"/>
    <lineage>
        <taxon>unclassified sequences</taxon>
        <taxon>metagenomes</taxon>
        <taxon>ecological metagenomes</taxon>
    </lineage>
</organism>
<keyword evidence="7 8" id="KW-0472">Membrane</keyword>
<feature type="transmembrane region" description="Helical" evidence="8">
    <location>
        <begin position="217"/>
        <end position="234"/>
    </location>
</feature>
<feature type="transmembrane region" description="Helical" evidence="8">
    <location>
        <begin position="12"/>
        <end position="33"/>
    </location>
</feature>
<feature type="transmembrane region" description="Helical" evidence="8">
    <location>
        <begin position="340"/>
        <end position="361"/>
    </location>
</feature>
<feature type="transmembrane region" description="Helical" evidence="8">
    <location>
        <begin position="53"/>
        <end position="73"/>
    </location>
</feature>
<evidence type="ECO:0000256" key="1">
    <source>
        <dbReference type="ARBA" id="ARBA00004429"/>
    </source>
</evidence>
<reference evidence="9" key="1">
    <citation type="submission" date="2018-06" db="EMBL/GenBank/DDBJ databases">
        <authorList>
            <person name="Zhirakovskaya E."/>
        </authorList>
    </citation>
    <scope>NUCLEOTIDE SEQUENCE</scope>
</reference>
<dbReference type="EMBL" id="UOFS01000006">
    <property type="protein sequence ID" value="VAW91782.1"/>
    <property type="molecule type" value="Genomic_DNA"/>
</dbReference>
<dbReference type="InterPro" id="IPR007272">
    <property type="entry name" value="Sulf_transp_TsuA/YedE"/>
</dbReference>
<dbReference type="Pfam" id="PF04143">
    <property type="entry name" value="Sulf_transp"/>
    <property type="match status" value="1"/>
</dbReference>
<protein>
    <submittedName>
        <fullName evidence="9">Uncharacterized protein</fullName>
    </submittedName>
</protein>
<accession>A0A3B0ZWI9</accession>
<dbReference type="AlphaFoldDB" id="A0A3B0ZWI9"/>
<evidence type="ECO:0000256" key="2">
    <source>
        <dbReference type="ARBA" id="ARBA00022448"/>
    </source>
</evidence>
<name>A0A3B0ZWI9_9ZZZZ</name>
<proteinExistence type="predicted"/>
<gene>
    <name evidence="9" type="ORF">MNBD_GAMMA22-2814</name>
</gene>
<dbReference type="PANTHER" id="PTHR30574:SF1">
    <property type="entry name" value="SULPHUR TRANSPORT DOMAIN-CONTAINING PROTEIN"/>
    <property type="match status" value="1"/>
</dbReference>
<evidence type="ECO:0000313" key="9">
    <source>
        <dbReference type="EMBL" id="VAW91782.1"/>
    </source>
</evidence>
<dbReference type="GO" id="GO:0005886">
    <property type="term" value="C:plasma membrane"/>
    <property type="evidence" value="ECO:0007669"/>
    <property type="project" value="UniProtKB-SubCell"/>
</dbReference>
<feature type="transmembrane region" description="Helical" evidence="8">
    <location>
        <begin position="367"/>
        <end position="386"/>
    </location>
</feature>
<evidence type="ECO:0000256" key="8">
    <source>
        <dbReference type="SAM" id="Phobius"/>
    </source>
</evidence>
<evidence type="ECO:0000256" key="6">
    <source>
        <dbReference type="ARBA" id="ARBA00022989"/>
    </source>
</evidence>
<sequence>MIYESFADAQWTLLIIAFVLSAFMGLIVTKTNFCTMGAVSDWINIGDMGRMRAWFLASTVAILGVIIFEASALFQLESTLPPYRGSEFQWGRYLLGGILFGIGMTIASGCGNKTLIRIGGGNIKSIFVFLVIAIIAYFMVDPYKEILPANWYAQYFQPWLGKASISLSTKQDLGSIIGSWVGVSGTIMRLVVGLFIASVMLFIIFKSAEFRKNFDNVLAGVVVGAVVVAAWYLTSNIAVNTEDGTQSLTAFYSEWDMTMDSDDGKPKNGSTNLQATSYTFISPIGQVFGYTLSGFKSTFLTFGIMSVFGVIFGAFLWSILNKSFRIEWFASKKDFVVHMIGAVLMGFGGVLGLGCTIGQAVTGVSTLALGSFLTFGGIIFGSAMTMKMQYYKMVYEDEATLMKIFITSLADLKLVPNSFRKLDAI</sequence>
<evidence type="ECO:0000256" key="3">
    <source>
        <dbReference type="ARBA" id="ARBA00022475"/>
    </source>
</evidence>
<keyword evidence="4" id="KW-0997">Cell inner membrane</keyword>
<feature type="transmembrane region" description="Helical" evidence="8">
    <location>
        <begin position="187"/>
        <end position="205"/>
    </location>
</feature>